<dbReference type="EMBL" id="LCCZ01000006">
    <property type="protein sequence ID" value="KKS44442.1"/>
    <property type="molecule type" value="Genomic_DNA"/>
</dbReference>
<comment type="caution">
    <text evidence="2">The sequence shown here is derived from an EMBL/GenBank/DDBJ whole genome shotgun (WGS) entry which is preliminary data.</text>
</comment>
<proteinExistence type="predicted"/>
<keyword evidence="1" id="KW-1133">Transmembrane helix</keyword>
<feature type="transmembrane region" description="Helical" evidence="1">
    <location>
        <begin position="45"/>
        <end position="76"/>
    </location>
</feature>
<reference evidence="2 3" key="1">
    <citation type="journal article" date="2015" name="Nature">
        <title>rRNA introns, odd ribosomes, and small enigmatic genomes across a large radiation of phyla.</title>
        <authorList>
            <person name="Brown C.T."/>
            <person name="Hug L.A."/>
            <person name="Thomas B.C."/>
            <person name="Sharon I."/>
            <person name="Castelle C.J."/>
            <person name="Singh A."/>
            <person name="Wilkins M.J."/>
            <person name="Williams K.H."/>
            <person name="Banfield J.F."/>
        </authorList>
    </citation>
    <scope>NUCLEOTIDE SEQUENCE [LARGE SCALE GENOMIC DNA]</scope>
</reference>
<dbReference type="Pfam" id="PF10066">
    <property type="entry name" value="DUF2304"/>
    <property type="match status" value="1"/>
</dbReference>
<gene>
    <name evidence="2" type="ORF">UV05_C0006G0006</name>
</gene>
<keyword evidence="1" id="KW-0472">Membrane</keyword>
<sequence length="136" mass="15352">MEFRIISSHSHFYHFMLFRIFALLFITGALWLTNKQHKAGRMRGTIFFAWCALWLAGAVVVAVPDLASVVAFYLGIGRGVDLVLYGALALGSLFIFSLSARLYKIEKDLSHIVKALALKDLPKKEEEHKVEQKSLL</sequence>
<feature type="transmembrane region" description="Helical" evidence="1">
    <location>
        <begin position="12"/>
        <end position="33"/>
    </location>
</feature>
<evidence type="ECO:0008006" key="4">
    <source>
        <dbReference type="Google" id="ProtNLM"/>
    </source>
</evidence>
<evidence type="ECO:0000313" key="3">
    <source>
        <dbReference type="Proteomes" id="UP000034875"/>
    </source>
</evidence>
<protein>
    <recommendedName>
        <fullName evidence="4">DUF2304 domain-containing protein</fullName>
    </recommendedName>
</protein>
<dbReference type="Proteomes" id="UP000034875">
    <property type="component" value="Unassembled WGS sequence"/>
</dbReference>
<dbReference type="AlphaFoldDB" id="A0A0G0Z6V4"/>
<name>A0A0G0Z6V4_9BACT</name>
<feature type="transmembrane region" description="Helical" evidence="1">
    <location>
        <begin position="82"/>
        <end position="103"/>
    </location>
</feature>
<evidence type="ECO:0000313" key="2">
    <source>
        <dbReference type="EMBL" id="KKS44442.1"/>
    </source>
</evidence>
<keyword evidence="1" id="KW-0812">Transmembrane</keyword>
<evidence type="ECO:0000256" key="1">
    <source>
        <dbReference type="SAM" id="Phobius"/>
    </source>
</evidence>
<organism evidence="2 3">
    <name type="scientific">candidate division CPR1 bacterium GW2011_GWA2_42_17</name>
    <dbReference type="NCBI Taxonomy" id="1618341"/>
    <lineage>
        <taxon>Bacteria</taxon>
        <taxon>candidate division CPR1</taxon>
    </lineage>
</organism>
<dbReference type="InterPro" id="IPR019277">
    <property type="entry name" value="DUF2304"/>
</dbReference>
<accession>A0A0G0Z6V4</accession>